<protein>
    <recommendedName>
        <fullName evidence="6">Bacteriocin</fullName>
    </recommendedName>
</protein>
<feature type="transmembrane region" description="Helical" evidence="1">
    <location>
        <begin position="28"/>
        <end position="61"/>
    </location>
</feature>
<organism evidence="2 5">
    <name type="scientific">Pseudomonas caricapapayae</name>
    <dbReference type="NCBI Taxonomy" id="46678"/>
    <lineage>
        <taxon>Bacteria</taxon>
        <taxon>Pseudomonadati</taxon>
        <taxon>Pseudomonadota</taxon>
        <taxon>Gammaproteobacteria</taxon>
        <taxon>Pseudomonadales</taxon>
        <taxon>Pseudomonadaceae</taxon>
        <taxon>Pseudomonas</taxon>
    </lineage>
</organism>
<dbReference type="InterPro" id="IPR010133">
    <property type="entry name" value="Bacteriocin_signal_seq"/>
</dbReference>
<evidence type="ECO:0000313" key="3">
    <source>
        <dbReference type="EMBL" id="RMV69681.1"/>
    </source>
</evidence>
<evidence type="ECO:0000256" key="1">
    <source>
        <dbReference type="SAM" id="Phobius"/>
    </source>
</evidence>
<evidence type="ECO:0000313" key="4">
    <source>
        <dbReference type="Proteomes" id="UP000269872"/>
    </source>
</evidence>
<keyword evidence="1" id="KW-0812">Transmembrane</keyword>
<evidence type="ECO:0008006" key="6">
    <source>
        <dbReference type="Google" id="ProtNLM"/>
    </source>
</evidence>
<evidence type="ECO:0000313" key="5">
    <source>
        <dbReference type="Proteomes" id="UP000278587"/>
    </source>
</evidence>
<name>A0A0P9L1F9_9PSED</name>
<sequence>MNKESIMRELTHEELAQISGGMSVGEGVAAIGVVAAATALAPVTAVGAGVILAGVAGAAAIDAFQTYQMAQ</sequence>
<comment type="caution">
    <text evidence="2">The sequence shown here is derived from an EMBL/GenBank/DDBJ whole genome shotgun (WGS) entry which is preliminary data.</text>
</comment>
<dbReference type="AlphaFoldDB" id="A0A0P9L1F9"/>
<dbReference type="NCBIfam" id="TIGR01847">
    <property type="entry name" value="bacteriocin_sig"/>
    <property type="match status" value="1"/>
</dbReference>
<gene>
    <name evidence="3" type="ORF">ALP05_02618</name>
    <name evidence="2" type="ORF">ALQ84_04381</name>
</gene>
<keyword evidence="1" id="KW-1133">Transmembrane helix</keyword>
<dbReference type="Proteomes" id="UP000269872">
    <property type="component" value="Unassembled WGS sequence"/>
</dbReference>
<dbReference type="EMBL" id="RBOC01000166">
    <property type="protein sequence ID" value="RMM05544.1"/>
    <property type="molecule type" value="Genomic_DNA"/>
</dbReference>
<evidence type="ECO:0000313" key="2">
    <source>
        <dbReference type="EMBL" id="RMM05544.1"/>
    </source>
</evidence>
<accession>A0A0P9L1F9</accession>
<reference evidence="4 5" key="1">
    <citation type="submission" date="2018-08" db="EMBL/GenBank/DDBJ databases">
        <title>Recombination of ecologically and evolutionarily significant loci maintains genetic cohesion in the Pseudomonas syringae species complex.</title>
        <authorList>
            <person name="Dillon M."/>
            <person name="Thakur S."/>
            <person name="Almeida R.N.D."/>
            <person name="Weir B.S."/>
            <person name="Guttman D.S."/>
        </authorList>
    </citation>
    <scope>NUCLEOTIDE SEQUENCE [LARGE SCALE GENOMIC DNA]</scope>
    <source>
        <strain evidence="2 5">ICMP 4086</strain>
        <strain evidence="3 4">ICMP 7496</strain>
    </source>
</reference>
<keyword evidence="1" id="KW-0472">Membrane</keyword>
<dbReference type="Proteomes" id="UP000278587">
    <property type="component" value="Unassembled WGS sequence"/>
</dbReference>
<dbReference type="EMBL" id="RBUY01000198">
    <property type="protein sequence ID" value="RMV69681.1"/>
    <property type="molecule type" value="Genomic_DNA"/>
</dbReference>
<proteinExistence type="predicted"/>